<dbReference type="PROSITE" id="PS50026">
    <property type="entry name" value="EGF_3"/>
    <property type="match status" value="1"/>
</dbReference>
<dbReference type="WBParaSite" id="PEQ_0001342501-mRNA-1">
    <property type="protein sequence ID" value="PEQ_0001342501-mRNA-1"/>
    <property type="gene ID" value="PEQ_0001342501"/>
</dbReference>
<organism evidence="3 4">
    <name type="scientific">Parascaris equorum</name>
    <name type="common">Equine roundworm</name>
    <dbReference type="NCBI Taxonomy" id="6256"/>
    <lineage>
        <taxon>Eukaryota</taxon>
        <taxon>Metazoa</taxon>
        <taxon>Ecdysozoa</taxon>
        <taxon>Nematoda</taxon>
        <taxon>Chromadorea</taxon>
        <taxon>Rhabditida</taxon>
        <taxon>Spirurina</taxon>
        <taxon>Ascaridomorpha</taxon>
        <taxon>Ascaridoidea</taxon>
        <taxon>Ascarididae</taxon>
        <taxon>Parascaris</taxon>
    </lineage>
</organism>
<dbReference type="Gene3D" id="2.10.25.10">
    <property type="entry name" value="Laminin"/>
    <property type="match status" value="1"/>
</dbReference>
<protein>
    <submittedName>
        <fullName evidence="4">EGF-like domain-containing protein</fullName>
    </submittedName>
</protein>
<feature type="domain" description="EGF-like" evidence="2">
    <location>
        <begin position="60"/>
        <end position="102"/>
    </location>
</feature>
<dbReference type="AlphaFoldDB" id="A0A914S3R0"/>
<comment type="caution">
    <text evidence="1">Lacks conserved residue(s) required for the propagation of feature annotation.</text>
</comment>
<keyword evidence="1" id="KW-0245">EGF-like domain</keyword>
<evidence type="ECO:0000259" key="2">
    <source>
        <dbReference type="PROSITE" id="PS50026"/>
    </source>
</evidence>
<keyword evidence="1" id="KW-1015">Disulfide bond</keyword>
<sequence>MYGKHVEKQLIAIATRIVLYVKIPSNIIANVYRASKAMGLTYAKVPLCLNSNDEPVVILVVDECAPTEAHGCHEHAECVYGQVEGAYICKCVQVGDGYVNCEIQGILFCTSYQALAVSRNEPFHRSTDVPVGG</sequence>
<name>A0A914S3R0_PAREQ</name>
<keyword evidence="3" id="KW-1185">Reference proteome</keyword>
<proteinExistence type="predicted"/>
<evidence type="ECO:0000313" key="4">
    <source>
        <dbReference type="WBParaSite" id="PEQ_0001342501-mRNA-1"/>
    </source>
</evidence>
<feature type="disulfide bond" evidence="1">
    <location>
        <begin position="72"/>
        <end position="89"/>
    </location>
</feature>
<dbReference type="Proteomes" id="UP000887564">
    <property type="component" value="Unplaced"/>
</dbReference>
<evidence type="ECO:0000313" key="3">
    <source>
        <dbReference type="Proteomes" id="UP000887564"/>
    </source>
</evidence>
<evidence type="ECO:0000256" key="1">
    <source>
        <dbReference type="PROSITE-ProRule" id="PRU00076"/>
    </source>
</evidence>
<accession>A0A914S3R0</accession>
<dbReference type="InterPro" id="IPR000742">
    <property type="entry name" value="EGF"/>
</dbReference>
<reference evidence="4" key="1">
    <citation type="submission" date="2022-11" db="UniProtKB">
        <authorList>
            <consortium name="WormBaseParasite"/>
        </authorList>
    </citation>
    <scope>IDENTIFICATION</scope>
</reference>